<dbReference type="Proteomes" id="UP000059113">
    <property type="component" value="Plasmid"/>
</dbReference>
<gene>
    <name evidence="1" type="ORF">CP97_15069</name>
</gene>
<dbReference type="KEGG" id="ery:CP97_15069"/>
<evidence type="ECO:0000313" key="2">
    <source>
        <dbReference type="Proteomes" id="UP000059113"/>
    </source>
</evidence>
<keyword evidence="1" id="KW-0614">Plasmid</keyword>
<dbReference type="RefSeq" id="WP_063612689.1">
    <property type="nucleotide sequence ID" value="NZ_CP015441.1"/>
</dbReference>
<dbReference type="OrthoDB" id="7392843at2"/>
<dbReference type="EMBL" id="CP015441">
    <property type="protein sequence ID" value="ANC50760.1"/>
    <property type="molecule type" value="Genomic_DNA"/>
</dbReference>
<organism evidence="1 2">
    <name type="scientific">Aurantiacibacter atlanticus</name>
    <dbReference type="NCBI Taxonomy" id="1648404"/>
    <lineage>
        <taxon>Bacteria</taxon>
        <taxon>Pseudomonadati</taxon>
        <taxon>Pseudomonadota</taxon>
        <taxon>Alphaproteobacteria</taxon>
        <taxon>Sphingomonadales</taxon>
        <taxon>Erythrobacteraceae</taxon>
        <taxon>Aurantiacibacter</taxon>
    </lineage>
</organism>
<name>A0A168M6B8_9SPHN</name>
<keyword evidence="2" id="KW-1185">Reference proteome</keyword>
<protein>
    <submittedName>
        <fullName evidence="1">Uncharacterized protein</fullName>
    </submittedName>
</protein>
<evidence type="ECO:0000313" key="1">
    <source>
        <dbReference type="EMBL" id="ANC50760.1"/>
    </source>
</evidence>
<proteinExistence type="predicted"/>
<sequence>MLVTFRIEDTRTQLHSTPAEISALELAALTRRLHASDIALDVDANEFGAAPLNFEINANSLSMAAFTACFDHRAEIIAIVEEAQFLGRTLRVRHLGRLAPITIEVSEHIALARDLMMGPDLAGKVLFALGRDNADAGELTLDSLRTLLQNHRTYDAFRGAKIMPIYDSLAYLAFTNCGEQRPVLAWAS</sequence>
<reference evidence="1 2" key="1">
    <citation type="submission" date="2016-04" db="EMBL/GenBank/DDBJ databases">
        <title>The complete genome sequence of Erythrobacter atlanticus s21-N3.</title>
        <authorList>
            <person name="Wang W."/>
            <person name="Wang L."/>
            <person name="Zhuang L."/>
            <person name="Shao Z."/>
        </authorList>
    </citation>
    <scope>NUCLEOTIDE SEQUENCE [LARGE SCALE GENOMIC DNA]</scope>
    <source>
        <strain evidence="2">s21-N3</strain>
        <plasmid evidence="2">Plasmid</plasmid>
    </source>
</reference>
<accession>A0A168M6B8</accession>
<geneLocation type="plasmid" evidence="2"/>
<dbReference type="AlphaFoldDB" id="A0A168M6B8"/>